<sequence length="427" mass="48322">MDRTMLDATQHQILELLPQTHSQLARLRAIIDAGDYPTVTVIGKYNHGKSRLLNELMGEDFFAVADKRETTAQTAHIQHGIRWLDAPGLDAAVATRDDQHADDAIWHKADVRLFVHSLREGEFDPHEVALFQSLSQDKKQTGRQTLLVLTQVDQIPDPEVLQGIVHCIQEQIPDGNGLSVSATRHRQGLEKSKPLLVQRSGIPELQQALHETLKHVPEIRTHEKQQIFSSLNAQLNALQHTAQTILEQQTSLQQQHREHFDRDLNTVLRKVCEDLAPVLEVGDVDHSLEPDSFANMYKITAGKRDRNRIQVAYSQACIAINSHLIRYGVVGLPEAQKTNVRSIDSVIIAVLGVSVKLRKELRQMFFDASSLNRMRQAFAHYFELSSDRQDLKTYIAQLEQQLEAIQQAQIALQDLEHLSQHKEGVIS</sequence>
<evidence type="ECO:0000313" key="4">
    <source>
        <dbReference type="Proteomes" id="UP000242317"/>
    </source>
</evidence>
<dbReference type="PANTHER" id="PTHR42714:SF6">
    <property type="entry name" value="TRANSLATION INITIATION FACTOR IF-2"/>
    <property type="match status" value="1"/>
</dbReference>
<organism evidence="3 4">
    <name type="scientific">Acinetobacter marinus</name>
    <dbReference type="NCBI Taxonomy" id="281375"/>
    <lineage>
        <taxon>Bacteria</taxon>
        <taxon>Pseudomonadati</taxon>
        <taxon>Pseudomonadota</taxon>
        <taxon>Gammaproteobacteria</taxon>
        <taxon>Moraxellales</taxon>
        <taxon>Moraxellaceae</taxon>
        <taxon>Acinetobacter</taxon>
    </lineage>
</organism>
<feature type="coiled-coil region" evidence="1">
    <location>
        <begin position="388"/>
        <end position="418"/>
    </location>
</feature>
<dbReference type="PANTHER" id="PTHR42714">
    <property type="entry name" value="TRNA MODIFICATION GTPASE GTPBP3"/>
    <property type="match status" value="1"/>
</dbReference>
<dbReference type="OrthoDB" id="238366at2"/>
<dbReference type="RefSeq" id="WP_092620048.1">
    <property type="nucleotide sequence ID" value="NZ_FMYK01000005.1"/>
</dbReference>
<keyword evidence="1" id="KW-0175">Coiled coil</keyword>
<dbReference type="InterPro" id="IPR006073">
    <property type="entry name" value="GTP-bd"/>
</dbReference>
<name>A0A1G6LT39_9GAMM</name>
<accession>A0A1G6LT39</accession>
<keyword evidence="4" id="KW-1185">Reference proteome</keyword>
<dbReference type="Gene3D" id="3.40.50.300">
    <property type="entry name" value="P-loop containing nucleotide triphosphate hydrolases"/>
    <property type="match status" value="1"/>
</dbReference>
<dbReference type="GO" id="GO:0002098">
    <property type="term" value="P:tRNA wobble uridine modification"/>
    <property type="evidence" value="ECO:0007669"/>
    <property type="project" value="TreeGrafter"/>
</dbReference>
<dbReference type="Proteomes" id="UP000242317">
    <property type="component" value="Unassembled WGS sequence"/>
</dbReference>
<dbReference type="Pfam" id="PF01926">
    <property type="entry name" value="MMR_HSR1"/>
    <property type="match status" value="1"/>
</dbReference>
<evidence type="ECO:0000259" key="2">
    <source>
        <dbReference type="Pfam" id="PF01926"/>
    </source>
</evidence>
<reference evidence="4" key="1">
    <citation type="submission" date="2016-09" db="EMBL/GenBank/DDBJ databases">
        <authorList>
            <person name="Varghese N."/>
            <person name="Submissions S."/>
        </authorList>
    </citation>
    <scope>NUCLEOTIDE SEQUENCE [LARGE SCALE GENOMIC DNA]</scope>
    <source>
        <strain evidence="4">ANC 3699</strain>
    </source>
</reference>
<dbReference type="InterPro" id="IPR027417">
    <property type="entry name" value="P-loop_NTPase"/>
</dbReference>
<dbReference type="AlphaFoldDB" id="A0A1G6LT39"/>
<evidence type="ECO:0000313" key="3">
    <source>
        <dbReference type="EMBL" id="SDC45856.1"/>
    </source>
</evidence>
<feature type="domain" description="G" evidence="2">
    <location>
        <begin position="39"/>
        <end position="149"/>
    </location>
</feature>
<evidence type="ECO:0000256" key="1">
    <source>
        <dbReference type="SAM" id="Coils"/>
    </source>
</evidence>
<dbReference type="EMBL" id="FMYK01000005">
    <property type="protein sequence ID" value="SDC45856.1"/>
    <property type="molecule type" value="Genomic_DNA"/>
</dbReference>
<gene>
    <name evidence="3" type="ORF">SAMN05421749_105154</name>
</gene>
<dbReference type="GO" id="GO:0030488">
    <property type="term" value="P:tRNA methylation"/>
    <property type="evidence" value="ECO:0007669"/>
    <property type="project" value="TreeGrafter"/>
</dbReference>
<protein>
    <submittedName>
        <fullName evidence="3">50S ribosome-binding GTPase</fullName>
    </submittedName>
</protein>
<dbReference type="GO" id="GO:0005737">
    <property type="term" value="C:cytoplasm"/>
    <property type="evidence" value="ECO:0007669"/>
    <property type="project" value="TreeGrafter"/>
</dbReference>
<dbReference type="SUPFAM" id="SSF52540">
    <property type="entry name" value="P-loop containing nucleoside triphosphate hydrolases"/>
    <property type="match status" value="1"/>
</dbReference>
<proteinExistence type="predicted"/>
<dbReference type="GO" id="GO:0005525">
    <property type="term" value="F:GTP binding"/>
    <property type="evidence" value="ECO:0007669"/>
    <property type="project" value="InterPro"/>
</dbReference>